<gene>
    <name evidence="5" type="ORF">APS56_06080</name>
</gene>
<dbReference type="STRING" id="1736674.APS56_06080"/>
<dbReference type="GO" id="GO:0016829">
    <property type="term" value="F:lyase activity"/>
    <property type="evidence" value="ECO:0007669"/>
    <property type="project" value="InterPro"/>
</dbReference>
<comment type="subcellular location">
    <subcellularLocation>
        <location evidence="1">Cell envelope</location>
    </subcellularLocation>
</comment>
<dbReference type="OrthoDB" id="8732671at2"/>
<reference evidence="5 6" key="1">
    <citation type="submission" date="2015-10" db="EMBL/GenBank/DDBJ databases">
        <authorList>
            <person name="Gilbert D.G."/>
        </authorList>
    </citation>
    <scope>NUCLEOTIDE SEQUENCE [LARGE SCALE GENOMIC DNA]</scope>
    <source>
        <strain evidence="6">HZ-22</strain>
    </source>
</reference>
<dbReference type="InterPro" id="IPR012480">
    <property type="entry name" value="Hepar_II_III_C"/>
</dbReference>
<keyword evidence="2" id="KW-0732">Signal</keyword>
<dbReference type="PATRIC" id="fig|1736674.3.peg.1242"/>
<dbReference type="Pfam" id="PF26377">
    <property type="entry name" value="Ulvan_lyase_2nd"/>
    <property type="match status" value="1"/>
</dbReference>
<feature type="signal peptide" evidence="2">
    <location>
        <begin position="1"/>
        <end position="23"/>
    </location>
</feature>
<dbReference type="Gene3D" id="1.50.10.100">
    <property type="entry name" value="Chondroitin AC/alginate lyase"/>
    <property type="match status" value="1"/>
</dbReference>
<dbReference type="Proteomes" id="UP000057981">
    <property type="component" value="Chromosome"/>
</dbReference>
<evidence type="ECO:0008006" key="7">
    <source>
        <dbReference type="Google" id="ProtNLM"/>
    </source>
</evidence>
<feature type="chain" id="PRO_5006042655" description="Heparinase II/III-like protein" evidence="2">
    <location>
        <begin position="24"/>
        <end position="932"/>
    </location>
</feature>
<dbReference type="RefSeq" id="WP_054731211.1">
    <property type="nucleotide sequence ID" value="NZ_CP012898.1"/>
</dbReference>
<dbReference type="Pfam" id="PF07940">
    <property type="entry name" value="Hepar_II_III_C"/>
    <property type="match status" value="1"/>
</dbReference>
<evidence type="ECO:0000259" key="4">
    <source>
        <dbReference type="Pfam" id="PF26377"/>
    </source>
</evidence>
<evidence type="ECO:0000256" key="2">
    <source>
        <dbReference type="SAM" id="SignalP"/>
    </source>
</evidence>
<organism evidence="5 6">
    <name type="scientific">Pseudalgibacter alginicilyticus</name>
    <dbReference type="NCBI Taxonomy" id="1736674"/>
    <lineage>
        <taxon>Bacteria</taxon>
        <taxon>Pseudomonadati</taxon>
        <taxon>Bacteroidota</taxon>
        <taxon>Flavobacteriia</taxon>
        <taxon>Flavobacteriales</taxon>
        <taxon>Flavobacteriaceae</taxon>
        <taxon>Pseudalgibacter</taxon>
    </lineage>
</organism>
<evidence type="ECO:0000313" key="6">
    <source>
        <dbReference type="Proteomes" id="UP000057981"/>
    </source>
</evidence>
<dbReference type="SUPFAM" id="SSF48230">
    <property type="entry name" value="Chondroitin AC/alginate lyase"/>
    <property type="match status" value="1"/>
</dbReference>
<dbReference type="EMBL" id="CP012898">
    <property type="protein sequence ID" value="ALJ06759.1"/>
    <property type="molecule type" value="Genomic_DNA"/>
</dbReference>
<dbReference type="InterPro" id="IPR008929">
    <property type="entry name" value="Chondroitin_lyas"/>
</dbReference>
<keyword evidence="6" id="KW-1185">Reference proteome</keyword>
<dbReference type="InterPro" id="IPR058849">
    <property type="entry name" value="Ulvan_lyase_2nd"/>
</dbReference>
<dbReference type="KEGG" id="ahz:APS56_06080"/>
<dbReference type="GO" id="GO:0030313">
    <property type="term" value="C:cell envelope"/>
    <property type="evidence" value="ECO:0007669"/>
    <property type="project" value="UniProtKB-SubCell"/>
</dbReference>
<name>A0A0P0CKF8_9FLAO</name>
<proteinExistence type="predicted"/>
<feature type="domain" description="Endo-acting ulvan lyase 2nd" evidence="4">
    <location>
        <begin position="334"/>
        <end position="444"/>
    </location>
</feature>
<evidence type="ECO:0000256" key="1">
    <source>
        <dbReference type="ARBA" id="ARBA00004196"/>
    </source>
</evidence>
<dbReference type="AlphaFoldDB" id="A0A0P0CKF8"/>
<protein>
    <recommendedName>
        <fullName evidence="7">Heparinase II/III-like protein</fullName>
    </recommendedName>
</protein>
<evidence type="ECO:0000313" key="5">
    <source>
        <dbReference type="EMBL" id="ALJ06759.1"/>
    </source>
</evidence>
<feature type="domain" description="Heparinase II/III-like C-terminal" evidence="3">
    <location>
        <begin position="491"/>
        <end position="571"/>
    </location>
</feature>
<accession>A0A0P0CKF8</accession>
<sequence>MKKKFLLHIVLGCFLLNASSLFAQSNSHPRIYVNNESKSEFLKTLETVSWKRELVEKKKQNLEKYLEYVDKDPMWLVSRLQMNWKTKHDKVYLKRGDFSHSEGSAPVPTVRYSGTRDWATDYYRPKLEDVEPYFDDPRGLYLEHRKTKIKEWIHPSKAGFAIEKINEQIMNLAEDAAFFYWLTNDKKYAEFAAPVFLTYMEGMYHREAPIDLENSNQQHVSGLATFEVIHEEIVVSLVTAYDFLYDYFKKNNTSLENSIAVFQKWGDQIIEKGIPDNNWNLFQARYLTYIGLVLEENSNYKNGKGREYFLDHTFNISTDRQLAIKESLLVYDQETGIWPESASYSTHVITSLLRIFTLLDHATNNNEFLNYPIVEKAALVSFQYLFPTGYLVGFGDSNHKILPPENFELLIANYRKYNLQDKEVLISSLLNQIISDGLYRRKASDFFELFFYVNNLEEAESTHKTSFKNLISPTFYASNVSMFNQRLGEGDHAVMVSTVGSFGNHAHANGISIELFANNYVLGPDFGKGPSYWHTDHHNFYSKFPAHNTVVVDGQSNYNSMRTYNPFQLDKAYPNSGETPNFDKLTFSKVSFVEPKTVSDQQRFTAIIKSHSDKNYVVDVFRSKKQLEGKQKHEYIYHNLGQSLKIYDKNNKELKFDSTDDLSSKKGDLKGYNYFFDKFKTQTSEDVQAVFNLESNGNPTNLMKLWVKGSKNQTLYKVKSPKSNAISSGTAPKEILDEPIPTLILKREEAAWINPFAIVFNPYIKGEENPIANVTYETFDDSPNTQVIHVLLNDKKTTDRIVVNASINDIAQNKDFHQKGLLSITRQTEKDLDFMFLSGMFKYEYKGWDLVSSGEPLTISIEKTNAGYLLQNDAPITINMPYPKGKLPAELRLYEKGEFVASRKGTVNRNNENQLVFKLEKGYDKAEIVFKN</sequence>
<dbReference type="Gene3D" id="2.70.98.70">
    <property type="match status" value="1"/>
</dbReference>
<evidence type="ECO:0000259" key="3">
    <source>
        <dbReference type="Pfam" id="PF07940"/>
    </source>
</evidence>